<dbReference type="RefSeq" id="WP_115139172.1">
    <property type="nucleotide sequence ID" value="NZ_JAKIKT010000013.1"/>
</dbReference>
<dbReference type="SUPFAM" id="SSF160272">
    <property type="entry name" value="Shew3726-like"/>
    <property type="match status" value="1"/>
</dbReference>
<gene>
    <name evidence="1" type="ORF">L2725_21610</name>
</gene>
<evidence type="ECO:0000313" key="1">
    <source>
        <dbReference type="EMBL" id="MCL2916336.1"/>
    </source>
</evidence>
<protein>
    <submittedName>
        <fullName evidence="1">DUF1488 domain-containing protein</fullName>
    </submittedName>
</protein>
<name>A0ABT0NEP3_9GAMM</name>
<dbReference type="InterPro" id="IPR009962">
    <property type="entry name" value="DUF1488"/>
</dbReference>
<organism evidence="1 2">
    <name type="scientific">Shewanella corallii</name>
    <dbReference type="NCBI Taxonomy" id="560080"/>
    <lineage>
        <taxon>Bacteria</taxon>
        <taxon>Pseudomonadati</taxon>
        <taxon>Pseudomonadota</taxon>
        <taxon>Gammaproteobacteria</taxon>
        <taxon>Alteromonadales</taxon>
        <taxon>Shewanellaceae</taxon>
        <taxon>Shewanella</taxon>
    </lineage>
</organism>
<sequence>MNQSVLFPDLQSWDADKQQMVFPVQVEGRTLFCVIGLEKLSAITGVAQVDADNVLDVFSQARFDIEDLAEQKLESEEFTPDGHVFLG</sequence>
<keyword evidence="2" id="KW-1185">Reference proteome</keyword>
<dbReference type="Pfam" id="PF07369">
    <property type="entry name" value="DUF1488"/>
    <property type="match status" value="1"/>
</dbReference>
<proteinExistence type="predicted"/>
<dbReference type="EMBL" id="JAKIKT010000013">
    <property type="protein sequence ID" value="MCL2916336.1"/>
    <property type="molecule type" value="Genomic_DNA"/>
</dbReference>
<dbReference type="InterPro" id="IPR036692">
    <property type="entry name" value="Shew3726-like_sf"/>
</dbReference>
<reference evidence="1 2" key="1">
    <citation type="submission" date="2022-01" db="EMBL/GenBank/DDBJ databases">
        <title>Whole genome-based taxonomy of the Shewanellaceae.</title>
        <authorList>
            <person name="Martin-Rodriguez A.J."/>
        </authorList>
    </citation>
    <scope>NUCLEOTIDE SEQUENCE [LARGE SCALE GENOMIC DNA]</scope>
    <source>
        <strain evidence="1 2">DSM 21332</strain>
    </source>
</reference>
<comment type="caution">
    <text evidence="1">The sequence shown here is derived from an EMBL/GenBank/DDBJ whole genome shotgun (WGS) entry which is preliminary data.</text>
</comment>
<dbReference type="Proteomes" id="UP001202831">
    <property type="component" value="Unassembled WGS sequence"/>
</dbReference>
<dbReference type="Gene3D" id="3.30.160.140">
    <property type="entry name" value="Shew3726-like"/>
    <property type="match status" value="1"/>
</dbReference>
<accession>A0ABT0NEP3</accession>
<evidence type="ECO:0000313" key="2">
    <source>
        <dbReference type="Proteomes" id="UP001202831"/>
    </source>
</evidence>